<reference evidence="2 3" key="1">
    <citation type="journal article" date="2024" name="J Genomics">
        <title>Draft genome sequencing and assembly of Favolaschia claudopus CIRM-BRFM 2984 isolated from oak limbs.</title>
        <authorList>
            <person name="Navarro D."/>
            <person name="Drula E."/>
            <person name="Chaduli D."/>
            <person name="Cazenave R."/>
            <person name="Ahrendt S."/>
            <person name="Wang J."/>
            <person name="Lipzen A."/>
            <person name="Daum C."/>
            <person name="Barry K."/>
            <person name="Grigoriev I.V."/>
            <person name="Favel A."/>
            <person name="Rosso M.N."/>
            <person name="Martin F."/>
        </authorList>
    </citation>
    <scope>NUCLEOTIDE SEQUENCE [LARGE SCALE GENOMIC DNA]</scope>
    <source>
        <strain evidence="2 3">CIRM-BRFM 2984</strain>
    </source>
</reference>
<comment type="caution">
    <text evidence="2">The sequence shown here is derived from an EMBL/GenBank/DDBJ whole genome shotgun (WGS) entry which is preliminary data.</text>
</comment>
<dbReference type="EMBL" id="JAWWNJ010000014">
    <property type="protein sequence ID" value="KAK7041324.1"/>
    <property type="molecule type" value="Genomic_DNA"/>
</dbReference>
<feature type="compositionally biased region" description="Acidic residues" evidence="1">
    <location>
        <begin position="84"/>
        <end position="100"/>
    </location>
</feature>
<feature type="region of interest" description="Disordered" evidence="1">
    <location>
        <begin position="1"/>
        <end position="38"/>
    </location>
</feature>
<gene>
    <name evidence="2" type="ORF">R3P38DRAFT_3180008</name>
</gene>
<name>A0AAW0CS82_9AGAR</name>
<dbReference type="Proteomes" id="UP001362999">
    <property type="component" value="Unassembled WGS sequence"/>
</dbReference>
<sequence length="100" mass="10808">MSGKRLSAAKRAQLANARKNIPFHESQTPNSPAPLHADKRNWTHTAQLEDIVVSGELSSGMDVDQSIASSGAGPTGDVEMVDREGDDSSDSEEEDEELYH</sequence>
<keyword evidence="3" id="KW-1185">Reference proteome</keyword>
<evidence type="ECO:0000313" key="3">
    <source>
        <dbReference type="Proteomes" id="UP001362999"/>
    </source>
</evidence>
<proteinExistence type="predicted"/>
<dbReference type="AlphaFoldDB" id="A0AAW0CS82"/>
<accession>A0AAW0CS82</accession>
<evidence type="ECO:0000256" key="1">
    <source>
        <dbReference type="SAM" id="MobiDB-lite"/>
    </source>
</evidence>
<protein>
    <submittedName>
        <fullName evidence="2">Uncharacterized protein</fullName>
    </submittedName>
</protein>
<feature type="region of interest" description="Disordered" evidence="1">
    <location>
        <begin position="56"/>
        <end position="100"/>
    </location>
</feature>
<evidence type="ECO:0000313" key="2">
    <source>
        <dbReference type="EMBL" id="KAK7041324.1"/>
    </source>
</evidence>
<organism evidence="2 3">
    <name type="scientific">Favolaschia claudopus</name>
    <dbReference type="NCBI Taxonomy" id="2862362"/>
    <lineage>
        <taxon>Eukaryota</taxon>
        <taxon>Fungi</taxon>
        <taxon>Dikarya</taxon>
        <taxon>Basidiomycota</taxon>
        <taxon>Agaricomycotina</taxon>
        <taxon>Agaricomycetes</taxon>
        <taxon>Agaricomycetidae</taxon>
        <taxon>Agaricales</taxon>
        <taxon>Marasmiineae</taxon>
        <taxon>Mycenaceae</taxon>
        <taxon>Favolaschia</taxon>
    </lineage>
</organism>